<dbReference type="PANTHER" id="PTHR38453">
    <property type="entry name" value="CYTOPLASMIC PROTEIN-RELATED"/>
    <property type="match status" value="1"/>
</dbReference>
<dbReference type="AlphaFoldDB" id="A0A7C9HNR6"/>
<dbReference type="Pfam" id="PF04328">
    <property type="entry name" value="Sel_put"/>
    <property type="match status" value="1"/>
</dbReference>
<dbReference type="PANTHER" id="PTHR38453:SF1">
    <property type="entry name" value="CYTOPLASMIC PROTEIN"/>
    <property type="match status" value="1"/>
</dbReference>
<evidence type="ECO:0000313" key="1">
    <source>
        <dbReference type="EMBL" id="MUV15555.1"/>
    </source>
</evidence>
<comment type="caution">
    <text evidence="1">The sequence shown here is derived from an EMBL/GenBank/DDBJ whole genome shotgun (WGS) entry which is preliminary data.</text>
</comment>
<accession>A0A7C9HNR6</accession>
<proteinExistence type="predicted"/>
<protein>
    <submittedName>
        <fullName evidence="1">Putative selenoprotein</fullName>
    </submittedName>
</protein>
<name>A0A7C9HNR6_9GAMM</name>
<dbReference type="Proteomes" id="UP000479692">
    <property type="component" value="Unassembled WGS sequence"/>
</dbReference>
<organism evidence="1 2">
    <name type="scientific">Noviluteimonas gilva</name>
    <dbReference type="NCBI Taxonomy" id="2682097"/>
    <lineage>
        <taxon>Bacteria</taxon>
        <taxon>Pseudomonadati</taxon>
        <taxon>Pseudomonadota</taxon>
        <taxon>Gammaproteobacteria</taxon>
        <taxon>Lysobacterales</taxon>
        <taxon>Lysobacteraceae</taxon>
        <taxon>Noviluteimonas</taxon>
    </lineage>
</organism>
<gene>
    <name evidence="1" type="ORF">GN331_15230</name>
</gene>
<sequence length="70" mass="7985">MWRSTRLVEQLRDAWSAATATARLAIGLPDYDAYVAHMRAQHPDATPMTREAFAIERMQARYGKGRSRCC</sequence>
<keyword evidence="2" id="KW-1185">Reference proteome</keyword>
<dbReference type="InterPro" id="IPR007423">
    <property type="entry name" value="Sel_put"/>
</dbReference>
<dbReference type="RefSeq" id="WP_156643137.1">
    <property type="nucleotide sequence ID" value="NZ_WOXT01000005.1"/>
</dbReference>
<evidence type="ECO:0000313" key="2">
    <source>
        <dbReference type="Proteomes" id="UP000479692"/>
    </source>
</evidence>
<dbReference type="EMBL" id="WOXT01000005">
    <property type="protein sequence ID" value="MUV15555.1"/>
    <property type="molecule type" value="Genomic_DNA"/>
</dbReference>
<reference evidence="1 2" key="1">
    <citation type="submission" date="2019-12" db="EMBL/GenBank/DDBJ databases">
        <authorList>
            <person name="Xu J."/>
        </authorList>
    </citation>
    <scope>NUCLEOTIDE SEQUENCE [LARGE SCALE GENOMIC DNA]</scope>
    <source>
        <strain evidence="1 2">HX-5-24</strain>
    </source>
</reference>